<dbReference type="OrthoDB" id="5316031at2759"/>
<name>A0A8H3J8P0_9LECA</name>
<proteinExistence type="predicted"/>
<reference evidence="2" key="1">
    <citation type="submission" date="2021-03" db="EMBL/GenBank/DDBJ databases">
        <authorList>
            <person name="Tagirdzhanova G."/>
        </authorList>
    </citation>
    <scope>NUCLEOTIDE SEQUENCE</scope>
</reference>
<organism evidence="2 3">
    <name type="scientific">Alectoria fallacina</name>
    <dbReference type="NCBI Taxonomy" id="1903189"/>
    <lineage>
        <taxon>Eukaryota</taxon>
        <taxon>Fungi</taxon>
        <taxon>Dikarya</taxon>
        <taxon>Ascomycota</taxon>
        <taxon>Pezizomycotina</taxon>
        <taxon>Lecanoromycetes</taxon>
        <taxon>OSLEUM clade</taxon>
        <taxon>Lecanoromycetidae</taxon>
        <taxon>Lecanorales</taxon>
        <taxon>Lecanorineae</taxon>
        <taxon>Parmeliaceae</taxon>
        <taxon>Alectoria</taxon>
    </lineage>
</organism>
<comment type="caution">
    <text evidence="2">The sequence shown here is derived from an EMBL/GenBank/DDBJ whole genome shotgun (WGS) entry which is preliminary data.</text>
</comment>
<feature type="region of interest" description="Disordered" evidence="1">
    <location>
        <begin position="215"/>
        <end position="236"/>
    </location>
</feature>
<protein>
    <submittedName>
        <fullName evidence="2">Uncharacterized protein</fullName>
    </submittedName>
</protein>
<evidence type="ECO:0000313" key="2">
    <source>
        <dbReference type="EMBL" id="CAF9942895.1"/>
    </source>
</evidence>
<accession>A0A8H3J8P0</accession>
<sequence>MAANRRSRQQTRSLHVIHCFLRVQLVVDRYILRISYRVITANNLRPPPFALLQSSDIRPQMSEASTDTPAADDGTSYPKPSGWEYMTDEERYAALRSEPKPDSEALRKALLRAKQDVLHDQSHEKRAYLEARRAKTLADAPHFSLTLSGQPTLSHSQASYSISATLTYISGPASTALTTPVARPVLFRPSYGPLSASAPNENLYSVYTTPTCSSESRIPHVRPNASIRPPREADGSFTKEMEVTSWDGWEEVSVGDTVEREVTMGLDERSGWSQHLEPGKRYWLRFDDAGLLGVGISGLDRYWRYGRKQDVKLPMRIKLRDPEAVAIPLGASNVVEFEVVE</sequence>
<dbReference type="AlphaFoldDB" id="A0A8H3J8P0"/>
<gene>
    <name evidence="2" type="ORF">ALECFALPRED_010203</name>
</gene>
<dbReference type="EMBL" id="CAJPDR010000830">
    <property type="protein sequence ID" value="CAF9942895.1"/>
    <property type="molecule type" value="Genomic_DNA"/>
</dbReference>
<keyword evidence="3" id="KW-1185">Reference proteome</keyword>
<evidence type="ECO:0000256" key="1">
    <source>
        <dbReference type="SAM" id="MobiDB-lite"/>
    </source>
</evidence>
<dbReference type="Proteomes" id="UP000664203">
    <property type="component" value="Unassembled WGS sequence"/>
</dbReference>
<feature type="region of interest" description="Disordered" evidence="1">
    <location>
        <begin position="60"/>
        <end position="81"/>
    </location>
</feature>
<evidence type="ECO:0000313" key="3">
    <source>
        <dbReference type="Proteomes" id="UP000664203"/>
    </source>
</evidence>